<dbReference type="PIRSF" id="PIRSF000094">
    <property type="entry name" value="Enoyl-ACP_rdct"/>
    <property type="match status" value="1"/>
</dbReference>
<feature type="active site" description="Proton acceptor" evidence="10">
    <location>
        <position position="145"/>
    </location>
</feature>
<evidence type="ECO:0000256" key="12">
    <source>
        <dbReference type="PIRSR" id="PIRSR000094-3"/>
    </source>
</evidence>
<dbReference type="PANTHER" id="PTHR43159:SF2">
    <property type="entry name" value="ENOYL-[ACYL-CARRIER-PROTEIN] REDUCTASE [NADH], CHLOROPLASTIC"/>
    <property type="match status" value="1"/>
</dbReference>
<reference evidence="13" key="1">
    <citation type="submission" date="2019-09" db="EMBL/GenBank/DDBJ databases">
        <title>Characterisation of the sponge microbiome using genome-centric metagenomics.</title>
        <authorList>
            <person name="Engelberts J.P."/>
            <person name="Robbins S.J."/>
            <person name="De Goeij J.M."/>
            <person name="Aranda M."/>
            <person name="Bell S.C."/>
            <person name="Webster N.S."/>
        </authorList>
    </citation>
    <scope>NUCLEOTIDE SEQUENCE</scope>
    <source>
        <strain evidence="13">SB0664_bin_27</strain>
    </source>
</reference>
<keyword evidence="7" id="KW-0443">Lipid metabolism</keyword>
<dbReference type="Gene3D" id="1.10.8.400">
    <property type="entry name" value="Enoyl acyl carrier protein reductase"/>
    <property type="match status" value="1"/>
</dbReference>
<gene>
    <name evidence="13" type="ORF">F4Y42_08800</name>
</gene>
<feature type="binding site" evidence="12">
    <location>
        <begin position="191"/>
        <end position="195"/>
    </location>
    <ligand>
        <name>NAD(+)</name>
        <dbReference type="ChEBI" id="CHEBI:57540"/>
    </ligand>
</feature>
<keyword evidence="5 9" id="KW-0560">Oxidoreductase</keyword>
<feature type="binding site" evidence="12">
    <location>
        <position position="13"/>
    </location>
    <ligand>
        <name>NAD(+)</name>
        <dbReference type="ChEBI" id="CHEBI:57540"/>
    </ligand>
</feature>
<dbReference type="PANTHER" id="PTHR43159">
    <property type="entry name" value="ENOYL-[ACYL-CARRIER-PROTEIN] REDUCTASE"/>
    <property type="match status" value="1"/>
</dbReference>
<name>A0A6B0YUY3_9CHLR</name>
<dbReference type="PRINTS" id="PR00081">
    <property type="entry name" value="GDHRDH"/>
</dbReference>
<feature type="binding site" evidence="12">
    <location>
        <position position="92"/>
    </location>
    <ligand>
        <name>NAD(+)</name>
        <dbReference type="ChEBI" id="CHEBI:57540"/>
    </ligand>
</feature>
<evidence type="ECO:0000256" key="4">
    <source>
        <dbReference type="ARBA" id="ARBA00022832"/>
    </source>
</evidence>
<evidence type="ECO:0000256" key="5">
    <source>
        <dbReference type="ARBA" id="ARBA00023002"/>
    </source>
</evidence>
<evidence type="ECO:0000256" key="7">
    <source>
        <dbReference type="ARBA" id="ARBA00023098"/>
    </source>
</evidence>
<keyword evidence="4" id="KW-0276">Fatty acid metabolism</keyword>
<evidence type="ECO:0000256" key="1">
    <source>
        <dbReference type="ARBA" id="ARBA00005194"/>
    </source>
</evidence>
<feature type="active site" description="Proton acceptor" evidence="10">
    <location>
        <position position="155"/>
    </location>
</feature>
<evidence type="ECO:0000256" key="6">
    <source>
        <dbReference type="ARBA" id="ARBA00023027"/>
    </source>
</evidence>
<dbReference type="Pfam" id="PF13561">
    <property type="entry name" value="adh_short_C2"/>
    <property type="match status" value="1"/>
</dbReference>
<comment type="pathway">
    <text evidence="1">Lipid metabolism; fatty acid biosynthesis.</text>
</comment>
<keyword evidence="6 9" id="KW-0520">NAD</keyword>
<dbReference type="FunFam" id="3.40.50.720:FF:000054">
    <property type="entry name" value="Enoyl-[acyl-carrier-protein] reductase [NADH]"/>
    <property type="match status" value="1"/>
</dbReference>
<dbReference type="InterPro" id="IPR002347">
    <property type="entry name" value="SDR_fam"/>
</dbReference>
<feature type="binding site" evidence="12">
    <location>
        <begin position="19"/>
        <end position="20"/>
    </location>
    <ligand>
        <name>NAD(+)</name>
        <dbReference type="ChEBI" id="CHEBI:57540"/>
    </ligand>
</feature>
<dbReference type="CDD" id="cd05372">
    <property type="entry name" value="ENR_SDR"/>
    <property type="match status" value="1"/>
</dbReference>
<proteinExistence type="inferred from homology"/>
<dbReference type="GO" id="GO:0004318">
    <property type="term" value="F:enoyl-[acyl-carrier-protein] reductase (NADH) activity"/>
    <property type="evidence" value="ECO:0007669"/>
    <property type="project" value="UniProtKB-EC"/>
</dbReference>
<accession>A0A6B0YUY3</accession>
<organism evidence="13">
    <name type="scientific">Caldilineaceae bacterium SB0664_bin_27</name>
    <dbReference type="NCBI Taxonomy" id="2605260"/>
    <lineage>
        <taxon>Bacteria</taxon>
        <taxon>Bacillati</taxon>
        <taxon>Chloroflexota</taxon>
        <taxon>Caldilineae</taxon>
        <taxon>Caldilineales</taxon>
        <taxon>Caldilineaceae</taxon>
    </lineage>
</organism>
<dbReference type="Gene3D" id="3.40.50.720">
    <property type="entry name" value="NAD(P)-binding Rossmann-like Domain"/>
    <property type="match status" value="1"/>
</dbReference>
<protein>
    <recommendedName>
        <fullName evidence="9">Enoyl-[acyl-carrier-protein] reductase [NADH]</fullName>
        <ecNumber evidence="9">1.3.1.9</ecNumber>
    </recommendedName>
</protein>
<dbReference type="SUPFAM" id="SSF51735">
    <property type="entry name" value="NAD(P)-binding Rossmann-fold domains"/>
    <property type="match status" value="1"/>
</dbReference>
<feature type="binding site" evidence="12">
    <location>
        <begin position="64"/>
        <end position="65"/>
    </location>
    <ligand>
        <name>NAD(+)</name>
        <dbReference type="ChEBI" id="CHEBI:57540"/>
    </ligand>
</feature>
<feature type="binding site" evidence="12">
    <location>
        <position position="162"/>
    </location>
    <ligand>
        <name>NAD(+)</name>
        <dbReference type="ChEBI" id="CHEBI:57540"/>
    </ligand>
</feature>
<feature type="binding site" evidence="11">
    <location>
        <position position="95"/>
    </location>
    <ligand>
        <name>substrate</name>
    </ligand>
</feature>
<dbReference type="EMBL" id="VXRG01000073">
    <property type="protein sequence ID" value="MXY93532.1"/>
    <property type="molecule type" value="Genomic_DNA"/>
</dbReference>
<comment type="similarity">
    <text evidence="2 9">Belongs to the short-chain dehydrogenases/reductases (SDR) family. FabI subfamily.</text>
</comment>
<comment type="catalytic activity">
    <reaction evidence="9">
        <text>a 2,3-saturated acyl-[ACP] + NAD(+) = a (2E)-enoyl-[ACP] + NADH + H(+)</text>
        <dbReference type="Rhea" id="RHEA:10240"/>
        <dbReference type="Rhea" id="RHEA-COMP:9925"/>
        <dbReference type="Rhea" id="RHEA-COMP:9926"/>
        <dbReference type="ChEBI" id="CHEBI:15378"/>
        <dbReference type="ChEBI" id="CHEBI:57540"/>
        <dbReference type="ChEBI" id="CHEBI:57945"/>
        <dbReference type="ChEBI" id="CHEBI:78784"/>
        <dbReference type="ChEBI" id="CHEBI:78785"/>
        <dbReference type="EC" id="1.3.1.9"/>
    </reaction>
</comment>
<evidence type="ECO:0000256" key="8">
    <source>
        <dbReference type="ARBA" id="ARBA00023160"/>
    </source>
</evidence>
<dbReference type="AlphaFoldDB" id="A0A6B0YUY3"/>
<dbReference type="InterPro" id="IPR014358">
    <property type="entry name" value="Enoyl-ACP_Rdtase_NADH"/>
</dbReference>
<sequence length="260" mass="27558">MGTFDGKRGLVFGVANKNSIAWGIAQALAEEGAELGFSYAGDFLEKRVVPLAESVGSSFIEECDVTNDAAIDELFTKVGEHYGSLDFLVHSIAFAPREDLGGRFVDTSREGFRVALDVSCYSLVALAKRAIPLMPQGGSMLAMTYYGAEKVTPNYNVMGVAKAALEATIRYLAWDLGKEQVRVNAISAGPIKTLASAGVSGFRKSLGYVGSVAPMGNVTQADVGNAARFLLGDWAQKVTGEVVYVDGGYNIMGAPEMDSL</sequence>
<evidence type="ECO:0000256" key="2">
    <source>
        <dbReference type="ARBA" id="ARBA00009233"/>
    </source>
</evidence>
<evidence type="ECO:0000256" key="3">
    <source>
        <dbReference type="ARBA" id="ARBA00022516"/>
    </source>
</evidence>
<comment type="caution">
    <text evidence="13">The sequence shown here is derived from an EMBL/GenBank/DDBJ whole genome shotgun (WGS) entry which is preliminary data.</text>
</comment>
<evidence type="ECO:0000256" key="11">
    <source>
        <dbReference type="PIRSR" id="PIRSR000094-2"/>
    </source>
</evidence>
<evidence type="ECO:0000256" key="9">
    <source>
        <dbReference type="PIRNR" id="PIRNR000094"/>
    </source>
</evidence>
<evidence type="ECO:0000256" key="10">
    <source>
        <dbReference type="PIRSR" id="PIRSR000094-1"/>
    </source>
</evidence>
<dbReference type="InterPro" id="IPR036291">
    <property type="entry name" value="NAD(P)-bd_dom_sf"/>
</dbReference>
<keyword evidence="3 9" id="KW-0444">Lipid biosynthesis</keyword>
<dbReference type="EC" id="1.3.1.9" evidence="9"/>
<evidence type="ECO:0000313" key="13">
    <source>
        <dbReference type="EMBL" id="MXY93532.1"/>
    </source>
</evidence>
<dbReference type="GO" id="GO:0006633">
    <property type="term" value="P:fatty acid biosynthetic process"/>
    <property type="evidence" value="ECO:0007669"/>
    <property type="project" value="UniProtKB-KW"/>
</dbReference>
<keyword evidence="8 9" id="KW-0275">Fatty acid biosynthesis</keyword>